<dbReference type="GO" id="GO:0016705">
    <property type="term" value="F:oxidoreductase activity, acting on paired donors, with incorporation or reduction of molecular oxygen"/>
    <property type="evidence" value="ECO:0007669"/>
    <property type="project" value="InterPro"/>
</dbReference>
<evidence type="ECO:0000313" key="11">
    <source>
        <dbReference type="Proteomes" id="UP001226762"/>
    </source>
</evidence>
<evidence type="ECO:0000256" key="7">
    <source>
        <dbReference type="PIRSR" id="PIRSR602401-1"/>
    </source>
</evidence>
<comment type="cofactor">
    <cofactor evidence="7">
        <name>heme</name>
        <dbReference type="ChEBI" id="CHEBI:30413"/>
    </cofactor>
</comment>
<evidence type="ECO:0000256" key="9">
    <source>
        <dbReference type="SAM" id="MobiDB-lite"/>
    </source>
</evidence>
<evidence type="ECO:0000256" key="3">
    <source>
        <dbReference type="ARBA" id="ARBA00022723"/>
    </source>
</evidence>
<keyword evidence="2 7" id="KW-0349">Heme</keyword>
<dbReference type="GO" id="GO:0020037">
    <property type="term" value="F:heme binding"/>
    <property type="evidence" value="ECO:0007669"/>
    <property type="project" value="InterPro"/>
</dbReference>
<comment type="caution">
    <text evidence="10">The sequence shown here is derived from an EMBL/GenBank/DDBJ whole genome shotgun (WGS) entry which is preliminary data.</text>
</comment>
<evidence type="ECO:0000256" key="5">
    <source>
        <dbReference type="ARBA" id="ARBA00023004"/>
    </source>
</evidence>
<dbReference type="AlphaFoldDB" id="A0AAE3WAH8"/>
<keyword evidence="6 8" id="KW-0503">Monooxygenase</keyword>
<keyword evidence="11" id="KW-1185">Reference proteome</keyword>
<gene>
    <name evidence="10" type="ORF">NO357_05720</name>
</gene>
<dbReference type="Pfam" id="PF00067">
    <property type="entry name" value="p450"/>
    <property type="match status" value="1"/>
</dbReference>
<dbReference type="Proteomes" id="UP001226762">
    <property type="component" value="Unassembled WGS sequence"/>
</dbReference>
<dbReference type="InterPro" id="IPR050196">
    <property type="entry name" value="Cytochrome_P450_Monoox"/>
</dbReference>
<reference evidence="10" key="1">
    <citation type="submission" date="2022-07" db="EMBL/GenBank/DDBJ databases">
        <authorList>
            <person name="Otstavnykh N."/>
            <person name="Isaeva M."/>
            <person name="Bystritskaya E."/>
        </authorList>
    </citation>
    <scope>NUCLEOTIDE SEQUENCE</scope>
    <source>
        <strain evidence="10">KCTC 52189</strain>
    </source>
</reference>
<dbReference type="InterPro" id="IPR002401">
    <property type="entry name" value="Cyt_P450_E_grp-I"/>
</dbReference>
<dbReference type="EMBL" id="JANHAX010000001">
    <property type="protein sequence ID" value="MDQ2089396.1"/>
    <property type="molecule type" value="Genomic_DNA"/>
</dbReference>
<reference evidence="10" key="2">
    <citation type="submission" date="2023-02" db="EMBL/GenBank/DDBJ databases">
        <title>'Rhodoalgimonas zhirmunskyi' gen. nov., isolated from a red alga.</title>
        <authorList>
            <person name="Nedashkovskaya O.I."/>
            <person name="Otstavnykh N.Y."/>
            <person name="Bystritskaya E.P."/>
            <person name="Balabanova L.A."/>
            <person name="Isaeva M.P."/>
        </authorList>
    </citation>
    <scope>NUCLEOTIDE SEQUENCE</scope>
    <source>
        <strain evidence="10">KCTC 52189</strain>
    </source>
</reference>
<evidence type="ECO:0000256" key="6">
    <source>
        <dbReference type="ARBA" id="ARBA00023033"/>
    </source>
</evidence>
<dbReference type="PRINTS" id="PR00385">
    <property type="entry name" value="P450"/>
</dbReference>
<dbReference type="PROSITE" id="PS00086">
    <property type="entry name" value="CYTOCHROME_P450"/>
    <property type="match status" value="1"/>
</dbReference>
<evidence type="ECO:0000256" key="8">
    <source>
        <dbReference type="RuleBase" id="RU000461"/>
    </source>
</evidence>
<evidence type="ECO:0000256" key="2">
    <source>
        <dbReference type="ARBA" id="ARBA00022617"/>
    </source>
</evidence>
<keyword evidence="5 7" id="KW-0408">Iron</keyword>
<accession>A0AAE3WAH8</accession>
<dbReference type="GO" id="GO:0005506">
    <property type="term" value="F:iron ion binding"/>
    <property type="evidence" value="ECO:0007669"/>
    <property type="project" value="InterPro"/>
</dbReference>
<sequence length="462" mass="52676">MKLSRKRDRQPDARPRRFPPRPSDGLPLLGSLPAFAGDQLGYPIAATRKYGDIVDMNLAGWRTWLVSDMDALEQILVRDHNKFIKPPLIWRQITAVFGKGLLSSDGNLWQHQRRLAAPHFTPRRVQDYDALIVSLARKAVDRWQDDTTFDIHPHMMNLMLRIVTRTMFDADAESEVEIMERALNLLLEEMAHRFRRPLLIPDWVPLPSNRRYLKAIGEIDGVVDRLIQERRKDGTEGRTDYLSALMVAKDEDGQPLSDKQIRDEAVTVLLAGHETTALTMTWAFYLLARHPEIQAKVIDEIAAELGDRDASNADMPKLQLTQAVILESQRLYPAGWMFGREATEDCEIKGYFCPKGTQILIAPWVLHRDPRHYENPEAFRPERWLDGLAQRLPRYAFLPFGGGPRICIGNSLAMLETTLSLATILQSGSLEWRGERPVEPYPSATLIPQGGVHVAFKRGRVR</sequence>
<dbReference type="PANTHER" id="PTHR24291:SF50">
    <property type="entry name" value="BIFUNCTIONAL ALBAFLAVENONE MONOOXYGENASE_TERPENE SYNTHASE"/>
    <property type="match status" value="1"/>
</dbReference>
<dbReference type="PANTHER" id="PTHR24291">
    <property type="entry name" value="CYTOCHROME P450 FAMILY 4"/>
    <property type="match status" value="1"/>
</dbReference>
<comment type="similarity">
    <text evidence="1 8">Belongs to the cytochrome P450 family.</text>
</comment>
<keyword evidence="3 7" id="KW-0479">Metal-binding</keyword>
<evidence type="ECO:0000313" key="10">
    <source>
        <dbReference type="EMBL" id="MDQ2089396.1"/>
    </source>
</evidence>
<dbReference type="GO" id="GO:0004497">
    <property type="term" value="F:monooxygenase activity"/>
    <property type="evidence" value="ECO:0007669"/>
    <property type="project" value="UniProtKB-KW"/>
</dbReference>
<organism evidence="10 11">
    <name type="scientific">Marimonas arenosa</name>
    <dbReference type="NCBI Taxonomy" id="1795305"/>
    <lineage>
        <taxon>Bacteria</taxon>
        <taxon>Pseudomonadati</taxon>
        <taxon>Pseudomonadota</taxon>
        <taxon>Alphaproteobacteria</taxon>
        <taxon>Rhodobacterales</taxon>
        <taxon>Paracoccaceae</taxon>
        <taxon>Marimonas</taxon>
    </lineage>
</organism>
<feature type="binding site" description="axial binding residue" evidence="7">
    <location>
        <position position="407"/>
    </location>
    <ligand>
        <name>heme</name>
        <dbReference type="ChEBI" id="CHEBI:30413"/>
    </ligand>
    <ligandPart>
        <name>Fe</name>
        <dbReference type="ChEBI" id="CHEBI:18248"/>
    </ligandPart>
</feature>
<dbReference type="CDD" id="cd20620">
    <property type="entry name" value="CYP132-like"/>
    <property type="match status" value="1"/>
</dbReference>
<dbReference type="RefSeq" id="WP_306734642.1">
    <property type="nucleotide sequence ID" value="NZ_JANHAX010000001.1"/>
</dbReference>
<evidence type="ECO:0000256" key="1">
    <source>
        <dbReference type="ARBA" id="ARBA00010617"/>
    </source>
</evidence>
<proteinExistence type="inferred from homology"/>
<dbReference type="PRINTS" id="PR00463">
    <property type="entry name" value="EP450I"/>
</dbReference>
<keyword evidence="4 8" id="KW-0560">Oxidoreductase</keyword>
<dbReference type="InterPro" id="IPR036396">
    <property type="entry name" value="Cyt_P450_sf"/>
</dbReference>
<feature type="region of interest" description="Disordered" evidence="9">
    <location>
        <begin position="1"/>
        <end position="26"/>
    </location>
</feature>
<protein>
    <submittedName>
        <fullName evidence="10">Cytochrome P450</fullName>
    </submittedName>
</protein>
<dbReference type="SUPFAM" id="SSF48264">
    <property type="entry name" value="Cytochrome P450"/>
    <property type="match status" value="1"/>
</dbReference>
<evidence type="ECO:0000256" key="4">
    <source>
        <dbReference type="ARBA" id="ARBA00023002"/>
    </source>
</evidence>
<dbReference type="Gene3D" id="1.10.630.10">
    <property type="entry name" value="Cytochrome P450"/>
    <property type="match status" value="1"/>
</dbReference>
<dbReference type="InterPro" id="IPR017972">
    <property type="entry name" value="Cyt_P450_CS"/>
</dbReference>
<dbReference type="InterPro" id="IPR001128">
    <property type="entry name" value="Cyt_P450"/>
</dbReference>
<name>A0AAE3WAH8_9RHOB</name>